<dbReference type="AlphaFoldDB" id="A0AAD7GC28"/>
<dbReference type="EMBL" id="JARKIE010000141">
    <property type="protein sequence ID" value="KAJ7677190.1"/>
    <property type="molecule type" value="Genomic_DNA"/>
</dbReference>
<evidence type="ECO:0000313" key="1">
    <source>
        <dbReference type="EMBL" id="KAJ7677190.1"/>
    </source>
</evidence>
<keyword evidence="2" id="KW-1185">Reference proteome</keyword>
<proteinExistence type="predicted"/>
<reference evidence="1" key="1">
    <citation type="submission" date="2023-03" db="EMBL/GenBank/DDBJ databases">
        <title>Massive genome expansion in bonnet fungi (Mycena s.s.) driven by repeated elements and novel gene families across ecological guilds.</title>
        <authorList>
            <consortium name="Lawrence Berkeley National Laboratory"/>
            <person name="Harder C.B."/>
            <person name="Miyauchi S."/>
            <person name="Viragh M."/>
            <person name="Kuo A."/>
            <person name="Thoen E."/>
            <person name="Andreopoulos B."/>
            <person name="Lu D."/>
            <person name="Skrede I."/>
            <person name="Drula E."/>
            <person name="Henrissat B."/>
            <person name="Morin E."/>
            <person name="Kohler A."/>
            <person name="Barry K."/>
            <person name="LaButti K."/>
            <person name="Morin E."/>
            <person name="Salamov A."/>
            <person name="Lipzen A."/>
            <person name="Mereny Z."/>
            <person name="Hegedus B."/>
            <person name="Baldrian P."/>
            <person name="Stursova M."/>
            <person name="Weitz H."/>
            <person name="Taylor A."/>
            <person name="Grigoriev I.V."/>
            <person name="Nagy L.G."/>
            <person name="Martin F."/>
            <person name="Kauserud H."/>
        </authorList>
    </citation>
    <scope>NUCLEOTIDE SEQUENCE</scope>
    <source>
        <strain evidence="1">CBHHK067</strain>
    </source>
</reference>
<organism evidence="1 2">
    <name type="scientific">Mycena rosella</name>
    <name type="common">Pink bonnet</name>
    <name type="synonym">Agaricus rosellus</name>
    <dbReference type="NCBI Taxonomy" id="1033263"/>
    <lineage>
        <taxon>Eukaryota</taxon>
        <taxon>Fungi</taxon>
        <taxon>Dikarya</taxon>
        <taxon>Basidiomycota</taxon>
        <taxon>Agaricomycotina</taxon>
        <taxon>Agaricomycetes</taxon>
        <taxon>Agaricomycetidae</taxon>
        <taxon>Agaricales</taxon>
        <taxon>Marasmiineae</taxon>
        <taxon>Mycenaceae</taxon>
        <taxon>Mycena</taxon>
    </lineage>
</organism>
<sequence length="142" mass="16143">MPMDVELDHGFFQEEPATTTNLCLHNTLPTCLTERLFNNLTALVLIDLWDTPFLSEFIRIFRATTHLEFLHLENADCVPDAEYDDTDIALPFLRHLYIGRTTGGTFSLISHIRAPALAFLTFCRLSNINLMFVVRAAPTWAA</sequence>
<dbReference type="Proteomes" id="UP001221757">
    <property type="component" value="Unassembled WGS sequence"/>
</dbReference>
<gene>
    <name evidence="1" type="ORF">B0H17DRAFT_1207238</name>
</gene>
<dbReference type="SUPFAM" id="SSF52047">
    <property type="entry name" value="RNI-like"/>
    <property type="match status" value="1"/>
</dbReference>
<comment type="caution">
    <text evidence="1">The sequence shown here is derived from an EMBL/GenBank/DDBJ whole genome shotgun (WGS) entry which is preliminary data.</text>
</comment>
<protein>
    <submittedName>
        <fullName evidence="1">Uncharacterized protein</fullName>
    </submittedName>
</protein>
<evidence type="ECO:0000313" key="2">
    <source>
        <dbReference type="Proteomes" id="UP001221757"/>
    </source>
</evidence>
<name>A0AAD7GC28_MYCRO</name>
<accession>A0AAD7GC28</accession>